<proteinExistence type="predicted"/>
<evidence type="ECO:0000313" key="1">
    <source>
        <dbReference type="EMBL" id="NME49141.1"/>
    </source>
</evidence>
<sequence length="175" mass="20576">MLKAMRNELKKDQNQAYEEEKIKYYQQQFNELFNDSNNQMLKETITGSQLLTLFESFIEYKSERRNRDENIMNRISNLFEVLNGAIVLWSNELEKKVDDLFSVREEALKETVSQSDIEQLASDTEELDKLGVSYAYVEKITHKVKLVAKAVKFIYEMPQDTLVREISIASTKQEE</sequence>
<dbReference type="EMBL" id="JABAFV010000002">
    <property type="protein sequence ID" value="NME49141.1"/>
    <property type="molecule type" value="Genomic_DNA"/>
</dbReference>
<comment type="caution">
    <text evidence="1">The sequence shown here is derived from an EMBL/GenBank/DDBJ whole genome shotgun (WGS) entry which is preliminary data.</text>
</comment>
<gene>
    <name evidence="1" type="ORF">HF857_02535</name>
</gene>
<dbReference type="Proteomes" id="UP000588071">
    <property type="component" value="Unassembled WGS sequence"/>
</dbReference>
<name>A0A7X9RL06_9ENTE</name>
<dbReference type="AlphaFoldDB" id="A0A7X9RL06"/>
<organism evidence="1 2">
    <name type="scientific">Enterococcus cecorum</name>
    <dbReference type="NCBI Taxonomy" id="44008"/>
    <lineage>
        <taxon>Bacteria</taxon>
        <taxon>Bacillati</taxon>
        <taxon>Bacillota</taxon>
        <taxon>Bacilli</taxon>
        <taxon>Lactobacillales</taxon>
        <taxon>Enterococcaceae</taxon>
        <taxon>Enterococcus</taxon>
    </lineage>
</organism>
<protein>
    <submittedName>
        <fullName evidence="1">Uncharacterized protein</fullName>
    </submittedName>
</protein>
<accession>A0A7X9RL06</accession>
<evidence type="ECO:0000313" key="2">
    <source>
        <dbReference type="Proteomes" id="UP000588071"/>
    </source>
</evidence>
<dbReference type="RefSeq" id="WP_025189330.1">
    <property type="nucleotide sequence ID" value="NZ_JABAFV010000002.1"/>
</dbReference>
<reference evidence="1 2" key="1">
    <citation type="submission" date="2020-04" db="EMBL/GenBank/DDBJ databases">
        <authorList>
            <person name="Hitch T.C.A."/>
            <person name="Wylensek D."/>
            <person name="Clavel T."/>
        </authorList>
    </citation>
    <scope>NUCLEOTIDE SEQUENCE [LARGE SCALE GENOMIC DNA]</scope>
    <source>
        <strain evidence="1 2">WCA-380-WT-3C</strain>
    </source>
</reference>